<feature type="compositionally biased region" description="Basic residues" evidence="1">
    <location>
        <begin position="213"/>
        <end position="232"/>
    </location>
</feature>
<dbReference type="AlphaFoldDB" id="A0A0W0G2D4"/>
<feature type="region of interest" description="Disordered" evidence="1">
    <location>
        <begin position="149"/>
        <end position="241"/>
    </location>
</feature>
<reference evidence="2 3" key="1">
    <citation type="submission" date="2015-12" db="EMBL/GenBank/DDBJ databases">
        <title>Draft genome sequence of Moniliophthora roreri, the causal agent of frosty pod rot of cacao.</title>
        <authorList>
            <person name="Aime M.C."/>
            <person name="Diaz-Valderrama J.R."/>
            <person name="Kijpornyongpan T."/>
            <person name="Phillips-Mora W."/>
        </authorList>
    </citation>
    <scope>NUCLEOTIDE SEQUENCE [LARGE SCALE GENOMIC DNA]</scope>
    <source>
        <strain evidence="2 3">MCA 2952</strain>
    </source>
</reference>
<feature type="compositionally biased region" description="Basic and acidic residues" evidence="1">
    <location>
        <begin position="180"/>
        <end position="189"/>
    </location>
</feature>
<gene>
    <name evidence="2" type="ORF">WG66_4692</name>
</gene>
<evidence type="ECO:0000256" key="1">
    <source>
        <dbReference type="SAM" id="MobiDB-lite"/>
    </source>
</evidence>
<accession>A0A0W0G2D4</accession>
<organism evidence="2 3">
    <name type="scientific">Moniliophthora roreri</name>
    <name type="common">Frosty pod rot fungus</name>
    <name type="synonym">Monilia roreri</name>
    <dbReference type="NCBI Taxonomy" id="221103"/>
    <lineage>
        <taxon>Eukaryota</taxon>
        <taxon>Fungi</taxon>
        <taxon>Dikarya</taxon>
        <taxon>Basidiomycota</taxon>
        <taxon>Agaricomycotina</taxon>
        <taxon>Agaricomycetes</taxon>
        <taxon>Agaricomycetidae</taxon>
        <taxon>Agaricales</taxon>
        <taxon>Marasmiineae</taxon>
        <taxon>Marasmiaceae</taxon>
        <taxon>Moniliophthora</taxon>
    </lineage>
</organism>
<comment type="caution">
    <text evidence="2">The sequence shown here is derived from an EMBL/GenBank/DDBJ whole genome shotgun (WGS) entry which is preliminary data.</text>
</comment>
<dbReference type="EMBL" id="LATX01001298">
    <property type="protein sequence ID" value="KTB42730.1"/>
    <property type="molecule type" value="Genomic_DNA"/>
</dbReference>
<sequence length="270" mass="30529">MLKCLSKAHQTLVKCLMLSNTPKWYFSNPKIEPYLKVIVHGWDTDCVGYRLKAFAIASCSPEKMSEKADKKSKILKHQIWDKVKEFLTMNLITLLHSIIPQNWPEEFQNSSCLSSKVALLQNLLAGLEDGSIGFKQLDPDKLEEWTVKHKEEMRKKQEGKKNSANKASGKKGKKSSASKEPVKRGKAPIERIMGTANESKSESKNNESNMKRLNMKKAGNRKKDKVLKRKALKGGGNSDVTVNKELNAFGQKEWPKPKKIPKKVINTPIL</sequence>
<protein>
    <submittedName>
        <fullName evidence="2">Uncharacterized protein</fullName>
    </submittedName>
</protein>
<evidence type="ECO:0000313" key="2">
    <source>
        <dbReference type="EMBL" id="KTB42730.1"/>
    </source>
</evidence>
<name>A0A0W0G2D4_MONRR</name>
<dbReference type="Proteomes" id="UP000054988">
    <property type="component" value="Unassembled WGS sequence"/>
</dbReference>
<evidence type="ECO:0000313" key="3">
    <source>
        <dbReference type="Proteomes" id="UP000054988"/>
    </source>
</evidence>
<proteinExistence type="predicted"/>
<feature type="compositionally biased region" description="Basic and acidic residues" evidence="1">
    <location>
        <begin position="149"/>
        <end position="161"/>
    </location>
</feature>